<keyword evidence="2" id="KW-1185">Reference proteome</keyword>
<sequence length="86" mass="9241">MLSRHEPLTDEVCPSPGARNTLGILSEGHGAKVCGSHDEFHLRADRPDVLGVSLLSTSPPGISEGQVDNECFLSGDWNGLYTAERH</sequence>
<reference evidence="2" key="2">
    <citation type="submission" date="2015-01" db="EMBL/GenBank/DDBJ databases">
        <title>Evolutionary Origins and Diversification of the Mycorrhizal Mutualists.</title>
        <authorList>
            <consortium name="DOE Joint Genome Institute"/>
            <consortium name="Mycorrhizal Genomics Consortium"/>
            <person name="Kohler A."/>
            <person name="Kuo A."/>
            <person name="Nagy L.G."/>
            <person name="Floudas D."/>
            <person name="Copeland A."/>
            <person name="Barry K.W."/>
            <person name="Cichocki N."/>
            <person name="Veneault-Fourrey C."/>
            <person name="LaButti K."/>
            <person name="Lindquist E.A."/>
            <person name="Lipzen A."/>
            <person name="Lundell T."/>
            <person name="Morin E."/>
            <person name="Murat C."/>
            <person name="Riley R."/>
            <person name="Ohm R."/>
            <person name="Sun H."/>
            <person name="Tunlid A."/>
            <person name="Henrissat B."/>
            <person name="Grigoriev I.V."/>
            <person name="Hibbett D.S."/>
            <person name="Martin F."/>
        </authorList>
    </citation>
    <scope>NUCLEOTIDE SEQUENCE [LARGE SCALE GENOMIC DNA]</scope>
    <source>
        <strain evidence="2">h7</strain>
    </source>
</reference>
<dbReference type="EMBL" id="KN831773">
    <property type="protein sequence ID" value="KIM44762.1"/>
    <property type="molecule type" value="Genomic_DNA"/>
</dbReference>
<gene>
    <name evidence="1" type="ORF">M413DRAFT_442720</name>
</gene>
<name>A0A0C2YUT0_HEBCY</name>
<reference evidence="1 2" key="1">
    <citation type="submission" date="2014-04" db="EMBL/GenBank/DDBJ databases">
        <authorList>
            <consortium name="DOE Joint Genome Institute"/>
            <person name="Kuo A."/>
            <person name="Gay G."/>
            <person name="Dore J."/>
            <person name="Kohler A."/>
            <person name="Nagy L.G."/>
            <person name="Floudas D."/>
            <person name="Copeland A."/>
            <person name="Barry K.W."/>
            <person name="Cichocki N."/>
            <person name="Veneault-Fourrey C."/>
            <person name="LaButti K."/>
            <person name="Lindquist E.A."/>
            <person name="Lipzen A."/>
            <person name="Lundell T."/>
            <person name="Morin E."/>
            <person name="Murat C."/>
            <person name="Sun H."/>
            <person name="Tunlid A."/>
            <person name="Henrissat B."/>
            <person name="Grigoriev I.V."/>
            <person name="Hibbett D.S."/>
            <person name="Martin F."/>
            <person name="Nordberg H.P."/>
            <person name="Cantor M.N."/>
            <person name="Hua S.X."/>
        </authorList>
    </citation>
    <scope>NUCLEOTIDE SEQUENCE [LARGE SCALE GENOMIC DNA]</scope>
    <source>
        <strain evidence="2">h7</strain>
    </source>
</reference>
<dbReference type="Proteomes" id="UP000053424">
    <property type="component" value="Unassembled WGS sequence"/>
</dbReference>
<proteinExistence type="predicted"/>
<evidence type="ECO:0000313" key="1">
    <source>
        <dbReference type="EMBL" id="KIM44762.1"/>
    </source>
</evidence>
<dbReference type="HOGENOM" id="CLU_2498128_0_0_1"/>
<evidence type="ECO:0000313" key="2">
    <source>
        <dbReference type="Proteomes" id="UP000053424"/>
    </source>
</evidence>
<organism evidence="1 2">
    <name type="scientific">Hebeloma cylindrosporum</name>
    <dbReference type="NCBI Taxonomy" id="76867"/>
    <lineage>
        <taxon>Eukaryota</taxon>
        <taxon>Fungi</taxon>
        <taxon>Dikarya</taxon>
        <taxon>Basidiomycota</taxon>
        <taxon>Agaricomycotina</taxon>
        <taxon>Agaricomycetes</taxon>
        <taxon>Agaricomycetidae</taxon>
        <taxon>Agaricales</taxon>
        <taxon>Agaricineae</taxon>
        <taxon>Hymenogastraceae</taxon>
        <taxon>Hebeloma</taxon>
    </lineage>
</organism>
<dbReference type="AlphaFoldDB" id="A0A0C2YUT0"/>
<protein>
    <submittedName>
        <fullName evidence="1">Uncharacterized protein</fullName>
    </submittedName>
</protein>
<accession>A0A0C2YUT0</accession>